<comment type="caution">
    <text evidence="8">Lacks conserved residue(s) required for the propagation of feature annotation.</text>
</comment>
<feature type="transmembrane region" description="Helical" evidence="8">
    <location>
        <begin position="38"/>
        <end position="60"/>
    </location>
</feature>
<evidence type="ECO:0000256" key="1">
    <source>
        <dbReference type="ARBA" id="ARBA00004651"/>
    </source>
</evidence>
<evidence type="ECO:0000313" key="10">
    <source>
        <dbReference type="EMBL" id="MCQ5121940.1"/>
    </source>
</evidence>
<comment type="caution">
    <text evidence="10">The sequence shown here is derived from an EMBL/GenBank/DDBJ whole genome shotgun (WGS) entry which is preliminary data.</text>
</comment>
<name>A0ABT1SL37_9FIRM</name>
<evidence type="ECO:0000313" key="11">
    <source>
        <dbReference type="Proteomes" id="UP001524435"/>
    </source>
</evidence>
<dbReference type="InterPro" id="IPR013525">
    <property type="entry name" value="ABC2_TM"/>
</dbReference>
<evidence type="ECO:0000256" key="8">
    <source>
        <dbReference type="RuleBase" id="RU361157"/>
    </source>
</evidence>
<dbReference type="PROSITE" id="PS51012">
    <property type="entry name" value="ABC_TM2"/>
    <property type="match status" value="1"/>
</dbReference>
<evidence type="ECO:0000256" key="4">
    <source>
        <dbReference type="ARBA" id="ARBA00022475"/>
    </source>
</evidence>
<evidence type="ECO:0000259" key="9">
    <source>
        <dbReference type="PROSITE" id="PS51012"/>
    </source>
</evidence>
<keyword evidence="7 8" id="KW-0472">Membrane</keyword>
<evidence type="ECO:0000256" key="7">
    <source>
        <dbReference type="ARBA" id="ARBA00023136"/>
    </source>
</evidence>
<evidence type="ECO:0000256" key="5">
    <source>
        <dbReference type="ARBA" id="ARBA00022692"/>
    </source>
</evidence>
<feature type="transmembrane region" description="Helical" evidence="8">
    <location>
        <begin position="252"/>
        <end position="270"/>
    </location>
</feature>
<keyword evidence="3 8" id="KW-0813">Transport</keyword>
<feature type="domain" description="ABC transmembrane type-2" evidence="9">
    <location>
        <begin position="36"/>
        <end position="272"/>
    </location>
</feature>
<evidence type="ECO:0000256" key="2">
    <source>
        <dbReference type="ARBA" id="ARBA00007783"/>
    </source>
</evidence>
<feature type="transmembrane region" description="Helical" evidence="8">
    <location>
        <begin position="123"/>
        <end position="143"/>
    </location>
</feature>
<keyword evidence="5 8" id="KW-0812">Transmembrane</keyword>
<feature type="transmembrane region" description="Helical" evidence="8">
    <location>
        <begin position="155"/>
        <end position="177"/>
    </location>
</feature>
<dbReference type="PANTHER" id="PTHR30413">
    <property type="entry name" value="INNER MEMBRANE TRANSPORT PERMEASE"/>
    <property type="match status" value="1"/>
</dbReference>
<dbReference type="Pfam" id="PF01061">
    <property type="entry name" value="ABC2_membrane"/>
    <property type="match status" value="1"/>
</dbReference>
<organism evidence="10 11">
    <name type="scientific">Massilicoli timonensis</name>
    <dbReference type="NCBI Taxonomy" id="2015901"/>
    <lineage>
        <taxon>Bacteria</taxon>
        <taxon>Bacillati</taxon>
        <taxon>Bacillota</taxon>
        <taxon>Erysipelotrichia</taxon>
        <taxon>Erysipelotrichales</taxon>
        <taxon>Erysipelotrichaceae</taxon>
        <taxon>Massilicoli</taxon>
    </lineage>
</organism>
<protein>
    <recommendedName>
        <fullName evidence="8">Transport permease protein</fullName>
    </recommendedName>
</protein>
<dbReference type="RefSeq" id="WP_102269209.1">
    <property type="nucleotide sequence ID" value="NZ_CALVCM010000036.1"/>
</dbReference>
<evidence type="ECO:0000256" key="3">
    <source>
        <dbReference type="ARBA" id="ARBA00022448"/>
    </source>
</evidence>
<proteinExistence type="inferred from homology"/>
<accession>A0ABT1SL37</accession>
<dbReference type="PANTHER" id="PTHR30413:SF10">
    <property type="entry name" value="CAPSULE POLYSACCHARIDE EXPORT INNER-MEMBRANE PROTEIN CTRC"/>
    <property type="match status" value="1"/>
</dbReference>
<evidence type="ECO:0000256" key="6">
    <source>
        <dbReference type="ARBA" id="ARBA00022989"/>
    </source>
</evidence>
<reference evidence="10 11" key="1">
    <citation type="submission" date="2022-06" db="EMBL/GenBank/DDBJ databases">
        <title>Isolation of gut microbiota from human fecal samples.</title>
        <authorList>
            <person name="Pamer E.G."/>
            <person name="Barat B."/>
            <person name="Waligurski E."/>
            <person name="Medina S."/>
            <person name="Paddock L."/>
            <person name="Mostad J."/>
        </authorList>
    </citation>
    <scope>NUCLEOTIDE SEQUENCE [LARGE SCALE GENOMIC DNA]</scope>
    <source>
        <strain evidence="10 11">DFI.6.1</strain>
    </source>
</reference>
<sequence>MFRSVRYVLSENFRNLNRIFSISKYELLADMRDTRLGLFWNFANPVIQVLTYWLVFGGILRGDRGSILGIAYIDWMIVGIFVWFFVSKCITGGCNAIHAKVNVITKMKFPVAILPVTVVLKEFFNHLCMLPIVLAVYVFHAGFSLGDIDWLMLGYYLFCTLFLCISISMVTSVLTMFTRDVKKLVNSCMRLLLYLTPVLWEPAEALVKSALADQAYTVINILKINPLYYLVKGYRDCFYYHYGFSTVPNQTIVFWTVTLTLFVIGSFLMYKFKHKFIDMF</sequence>
<dbReference type="Proteomes" id="UP001524435">
    <property type="component" value="Unassembled WGS sequence"/>
</dbReference>
<keyword evidence="11" id="KW-1185">Reference proteome</keyword>
<keyword evidence="6 8" id="KW-1133">Transmembrane helix</keyword>
<feature type="transmembrane region" description="Helical" evidence="8">
    <location>
        <begin position="67"/>
        <end position="86"/>
    </location>
</feature>
<dbReference type="InterPro" id="IPR047817">
    <property type="entry name" value="ABC2_TM_bact-type"/>
</dbReference>
<comment type="similarity">
    <text evidence="2 8">Belongs to the ABC-2 integral membrane protein family.</text>
</comment>
<gene>
    <name evidence="10" type="ORF">NE663_06675</name>
</gene>
<dbReference type="EMBL" id="JANGCH010000008">
    <property type="protein sequence ID" value="MCQ5121940.1"/>
    <property type="molecule type" value="Genomic_DNA"/>
</dbReference>
<comment type="subcellular location">
    <subcellularLocation>
        <location evidence="1 8">Cell membrane</location>
        <topology evidence="1 8">Multi-pass membrane protein</topology>
    </subcellularLocation>
</comment>
<keyword evidence="4 8" id="KW-1003">Cell membrane</keyword>